<evidence type="ECO:0000256" key="4">
    <source>
        <dbReference type="ARBA" id="ARBA00023125"/>
    </source>
</evidence>
<dbReference type="PANTHER" id="PTHR43133:SF8">
    <property type="entry name" value="RNA POLYMERASE SIGMA FACTOR HI_1459-RELATED"/>
    <property type="match status" value="1"/>
</dbReference>
<evidence type="ECO:0000259" key="6">
    <source>
        <dbReference type="Pfam" id="PF04542"/>
    </source>
</evidence>
<evidence type="ECO:0000256" key="1">
    <source>
        <dbReference type="ARBA" id="ARBA00010641"/>
    </source>
</evidence>
<dbReference type="GO" id="GO:0003677">
    <property type="term" value="F:DNA binding"/>
    <property type="evidence" value="ECO:0007669"/>
    <property type="project" value="UniProtKB-KW"/>
</dbReference>
<feature type="domain" description="RNA polymerase sigma factor 70 region 4 type 2" evidence="7">
    <location>
        <begin position="124"/>
        <end position="175"/>
    </location>
</feature>
<dbReference type="InterPro" id="IPR007627">
    <property type="entry name" value="RNA_pol_sigma70_r2"/>
</dbReference>
<dbReference type="InterPro" id="IPR039425">
    <property type="entry name" value="RNA_pol_sigma-70-like"/>
</dbReference>
<comment type="similarity">
    <text evidence="1">Belongs to the sigma-70 factor family. ECF subfamily.</text>
</comment>
<keyword evidence="5" id="KW-0804">Transcription</keyword>
<dbReference type="GO" id="GO:0006352">
    <property type="term" value="P:DNA-templated transcription initiation"/>
    <property type="evidence" value="ECO:0007669"/>
    <property type="project" value="InterPro"/>
</dbReference>
<dbReference type="GO" id="GO:0016987">
    <property type="term" value="F:sigma factor activity"/>
    <property type="evidence" value="ECO:0007669"/>
    <property type="project" value="UniProtKB-KW"/>
</dbReference>
<evidence type="ECO:0000313" key="8">
    <source>
        <dbReference type="EMBL" id="BBF80638.1"/>
    </source>
</evidence>
<dbReference type="NCBIfam" id="TIGR02937">
    <property type="entry name" value="sigma70-ECF"/>
    <property type="match status" value="1"/>
</dbReference>
<reference evidence="9" key="1">
    <citation type="journal article" date="2017" name="Biotechnol. Biofuels">
        <title>Evaluation of environmental bacterial communities as a factor affecting the growth of duckweed Lemna minor.</title>
        <authorList>
            <person name="Ishizawa H."/>
            <person name="Kuroda M."/>
            <person name="Morikawa M."/>
            <person name="Ike M."/>
        </authorList>
    </citation>
    <scope>NUCLEOTIDE SEQUENCE [LARGE SCALE GENOMIC DNA]</scope>
    <source>
        <strain evidence="9">M6</strain>
    </source>
</reference>
<evidence type="ECO:0000256" key="3">
    <source>
        <dbReference type="ARBA" id="ARBA00023082"/>
    </source>
</evidence>
<evidence type="ECO:0000256" key="5">
    <source>
        <dbReference type="ARBA" id="ARBA00023163"/>
    </source>
</evidence>
<proteinExistence type="inferred from homology"/>
<dbReference type="Pfam" id="PF08281">
    <property type="entry name" value="Sigma70_r4_2"/>
    <property type="match status" value="1"/>
</dbReference>
<dbReference type="Proteomes" id="UP000278756">
    <property type="component" value="Chromosome 1"/>
</dbReference>
<name>A0A3G9G8H7_9CAUL</name>
<organism evidence="8 9">
    <name type="scientific">Asticcacaulis excentricus</name>
    <dbReference type="NCBI Taxonomy" id="78587"/>
    <lineage>
        <taxon>Bacteria</taxon>
        <taxon>Pseudomonadati</taxon>
        <taxon>Pseudomonadota</taxon>
        <taxon>Alphaproteobacteria</taxon>
        <taxon>Caulobacterales</taxon>
        <taxon>Caulobacteraceae</taxon>
        <taxon>Asticcacaulis</taxon>
    </lineage>
</organism>
<keyword evidence="3" id="KW-0731">Sigma factor</keyword>
<keyword evidence="4" id="KW-0238">DNA-binding</keyword>
<dbReference type="AlphaFoldDB" id="A0A3G9G8H7"/>
<evidence type="ECO:0000256" key="2">
    <source>
        <dbReference type="ARBA" id="ARBA00023015"/>
    </source>
</evidence>
<dbReference type="InterPro" id="IPR013324">
    <property type="entry name" value="RNA_pol_sigma_r3/r4-like"/>
</dbReference>
<evidence type="ECO:0000313" key="9">
    <source>
        <dbReference type="Proteomes" id="UP000278756"/>
    </source>
</evidence>
<dbReference type="SUPFAM" id="SSF88659">
    <property type="entry name" value="Sigma3 and sigma4 domains of RNA polymerase sigma factors"/>
    <property type="match status" value="1"/>
</dbReference>
<dbReference type="Pfam" id="PF04542">
    <property type="entry name" value="Sigma70_r2"/>
    <property type="match status" value="1"/>
</dbReference>
<dbReference type="InterPro" id="IPR013249">
    <property type="entry name" value="RNA_pol_sigma70_r4_t2"/>
</dbReference>
<keyword evidence="2" id="KW-0805">Transcription regulation</keyword>
<dbReference type="InterPro" id="IPR013325">
    <property type="entry name" value="RNA_pol_sigma_r2"/>
</dbReference>
<dbReference type="InterPro" id="IPR036388">
    <property type="entry name" value="WH-like_DNA-bd_sf"/>
</dbReference>
<gene>
    <name evidence="8" type="ORF">EM6_1223</name>
</gene>
<reference evidence="9" key="2">
    <citation type="journal article" date="2017" name="Plant Physiol. Biochem.">
        <title>Differential oxidative and antioxidative response of duckweed Lemna minor toward plant growth promoting/inhibiting bacteria.</title>
        <authorList>
            <person name="Ishizawa H."/>
            <person name="Kuroda M."/>
            <person name="Morikawa M."/>
            <person name="Ike M."/>
        </authorList>
    </citation>
    <scope>NUCLEOTIDE SEQUENCE [LARGE SCALE GENOMIC DNA]</scope>
    <source>
        <strain evidence="9">M6</strain>
    </source>
</reference>
<dbReference type="Gene3D" id="1.10.10.10">
    <property type="entry name" value="Winged helix-like DNA-binding domain superfamily/Winged helix DNA-binding domain"/>
    <property type="match status" value="1"/>
</dbReference>
<feature type="domain" description="RNA polymerase sigma-70 region 2" evidence="6">
    <location>
        <begin position="25"/>
        <end position="90"/>
    </location>
</feature>
<dbReference type="EMBL" id="AP018827">
    <property type="protein sequence ID" value="BBF80638.1"/>
    <property type="molecule type" value="Genomic_DNA"/>
</dbReference>
<dbReference type="RefSeq" id="WP_197723564.1">
    <property type="nucleotide sequence ID" value="NZ_AP018827.1"/>
</dbReference>
<dbReference type="CDD" id="cd06171">
    <property type="entry name" value="Sigma70_r4"/>
    <property type="match status" value="1"/>
</dbReference>
<dbReference type="Gene3D" id="1.10.1740.10">
    <property type="match status" value="1"/>
</dbReference>
<dbReference type="InterPro" id="IPR014284">
    <property type="entry name" value="RNA_pol_sigma-70_dom"/>
</dbReference>
<dbReference type="SUPFAM" id="SSF88946">
    <property type="entry name" value="Sigma2 domain of RNA polymerase sigma factors"/>
    <property type="match status" value="1"/>
</dbReference>
<accession>A0A3G9G8H7</accession>
<sequence length="184" mass="20353">MRDTVGDAQLMRLTAEGDAAAFRQLVARHLPRAHAVAYRVLLNREDAEDAVQAAFTKVWANAGRYEPDRSAFSTWLYTIVTRACLDRARRFKPKTQSIDDWAEALSDGDPDAETQLSQRQAAGAVRAAVAQLPLNQRMAVALCYFEGFSNAEAAQSLNMSVKAVESLLVRARRQLKTVLGVKDD</sequence>
<dbReference type="PANTHER" id="PTHR43133">
    <property type="entry name" value="RNA POLYMERASE ECF-TYPE SIGMA FACTO"/>
    <property type="match status" value="1"/>
</dbReference>
<evidence type="ECO:0000259" key="7">
    <source>
        <dbReference type="Pfam" id="PF08281"/>
    </source>
</evidence>
<protein>
    <submittedName>
        <fullName evidence="8">RNA polymerase sigma-70 factor, ECF subfamily protein</fullName>
    </submittedName>
</protein>